<keyword evidence="2" id="KW-1185">Reference proteome</keyword>
<dbReference type="AlphaFoldDB" id="A0A8H3UMJ3"/>
<comment type="caution">
    <text evidence="1">The sequence shown here is derived from an EMBL/GenBank/DDBJ whole genome shotgun (WGS) entry which is preliminary data.</text>
</comment>
<dbReference type="Proteomes" id="UP000490939">
    <property type="component" value="Unassembled WGS sequence"/>
</dbReference>
<evidence type="ECO:0000313" key="1">
    <source>
        <dbReference type="EMBL" id="KAE9971913.1"/>
    </source>
</evidence>
<gene>
    <name evidence="1" type="ORF">EG327_009685</name>
</gene>
<dbReference type="EMBL" id="WNWR01000656">
    <property type="protein sequence ID" value="KAE9971913.1"/>
    <property type="molecule type" value="Genomic_DNA"/>
</dbReference>
<name>A0A8H3UMJ3_VENIN</name>
<reference evidence="1 2" key="1">
    <citation type="submission" date="2019-07" db="EMBL/GenBank/DDBJ databases">
        <title>Venturia inaequalis Genome Resource.</title>
        <authorList>
            <person name="Lichtner F.J."/>
        </authorList>
    </citation>
    <scope>NUCLEOTIDE SEQUENCE [LARGE SCALE GENOMIC DNA]</scope>
    <source>
        <strain evidence="1 2">DMI_063113</strain>
    </source>
</reference>
<protein>
    <submittedName>
        <fullName evidence="1">Uncharacterized protein</fullName>
    </submittedName>
</protein>
<proteinExistence type="predicted"/>
<evidence type="ECO:0000313" key="2">
    <source>
        <dbReference type="Proteomes" id="UP000490939"/>
    </source>
</evidence>
<organism evidence="1 2">
    <name type="scientific">Venturia inaequalis</name>
    <name type="common">Apple scab fungus</name>
    <dbReference type="NCBI Taxonomy" id="5025"/>
    <lineage>
        <taxon>Eukaryota</taxon>
        <taxon>Fungi</taxon>
        <taxon>Dikarya</taxon>
        <taxon>Ascomycota</taxon>
        <taxon>Pezizomycotina</taxon>
        <taxon>Dothideomycetes</taxon>
        <taxon>Pleosporomycetidae</taxon>
        <taxon>Venturiales</taxon>
        <taxon>Venturiaceae</taxon>
        <taxon>Venturia</taxon>
    </lineage>
</organism>
<sequence length="56" mass="6257">MSQEAGRLSAPEAHSMRSTMLIDLVKARSSRWPRACWVAMRRSTAEDILVLANDPS</sequence>
<accession>A0A8H3UMJ3</accession>